<dbReference type="SUPFAM" id="SSF111369">
    <property type="entry name" value="HlyD-like secretion proteins"/>
    <property type="match status" value="1"/>
</dbReference>
<dbReference type="OrthoDB" id="9809068at2"/>
<dbReference type="PANTHER" id="PTHR30469">
    <property type="entry name" value="MULTIDRUG RESISTANCE PROTEIN MDTA"/>
    <property type="match status" value="1"/>
</dbReference>
<evidence type="ECO:0000313" key="5">
    <source>
        <dbReference type="EMBL" id="APU67806.1"/>
    </source>
</evidence>
<evidence type="ECO:0000259" key="4">
    <source>
        <dbReference type="Pfam" id="PF25990"/>
    </source>
</evidence>
<feature type="region of interest" description="Disordered" evidence="2">
    <location>
        <begin position="316"/>
        <end position="336"/>
    </location>
</feature>
<dbReference type="InterPro" id="IPR058636">
    <property type="entry name" value="Beta-barrel_YknX"/>
</dbReference>
<dbReference type="Gene3D" id="2.40.30.170">
    <property type="match status" value="1"/>
</dbReference>
<dbReference type="NCBIfam" id="TIGR01730">
    <property type="entry name" value="RND_mfp"/>
    <property type="match status" value="1"/>
</dbReference>
<feature type="domain" description="Multidrug resistance protein MdtA-like barrel-sandwich hybrid" evidence="3">
    <location>
        <begin position="60"/>
        <end position="199"/>
    </location>
</feature>
<dbReference type="GO" id="GO:1990281">
    <property type="term" value="C:efflux pump complex"/>
    <property type="evidence" value="ECO:0007669"/>
    <property type="project" value="TreeGrafter"/>
</dbReference>
<dbReference type="AlphaFoldDB" id="A0A1L7I2H8"/>
<name>A0A1L7I2H8_9FLAO</name>
<evidence type="ECO:0000256" key="2">
    <source>
        <dbReference type="SAM" id="MobiDB-lite"/>
    </source>
</evidence>
<accession>A0A1L7I2H8</accession>
<feature type="compositionally biased region" description="Polar residues" evidence="2">
    <location>
        <begin position="325"/>
        <end position="335"/>
    </location>
</feature>
<dbReference type="FunFam" id="2.40.30.170:FF:000010">
    <property type="entry name" value="Efflux RND transporter periplasmic adaptor subunit"/>
    <property type="match status" value="1"/>
</dbReference>
<dbReference type="InterPro" id="IPR006143">
    <property type="entry name" value="RND_pump_MFP"/>
</dbReference>
<organism evidence="5 6">
    <name type="scientific">Christiangramia flava JLT2011</name>
    <dbReference type="NCBI Taxonomy" id="1229726"/>
    <lineage>
        <taxon>Bacteria</taxon>
        <taxon>Pseudomonadati</taxon>
        <taxon>Bacteroidota</taxon>
        <taxon>Flavobacteriia</taxon>
        <taxon>Flavobacteriales</taxon>
        <taxon>Flavobacteriaceae</taxon>
        <taxon>Christiangramia</taxon>
    </lineage>
</organism>
<dbReference type="Gene3D" id="2.40.420.20">
    <property type="match status" value="1"/>
</dbReference>
<dbReference type="STRING" id="1229726.GRFL_1082"/>
<feature type="region of interest" description="Disordered" evidence="2">
    <location>
        <begin position="381"/>
        <end position="407"/>
    </location>
</feature>
<dbReference type="RefSeq" id="WP_083643646.1">
    <property type="nucleotide sequence ID" value="NZ_AMRU01000002.1"/>
</dbReference>
<dbReference type="InterPro" id="IPR058625">
    <property type="entry name" value="MdtA-like_BSH"/>
</dbReference>
<proteinExistence type="inferred from homology"/>
<evidence type="ECO:0000259" key="3">
    <source>
        <dbReference type="Pfam" id="PF25917"/>
    </source>
</evidence>
<keyword evidence="6" id="KW-1185">Reference proteome</keyword>
<dbReference type="KEGG" id="gfl:GRFL_1082"/>
<gene>
    <name evidence="5" type="ORF">GRFL_1082</name>
</gene>
<dbReference type="Proteomes" id="UP000186230">
    <property type="component" value="Chromosome"/>
</dbReference>
<evidence type="ECO:0000256" key="1">
    <source>
        <dbReference type="ARBA" id="ARBA00009477"/>
    </source>
</evidence>
<evidence type="ECO:0000313" key="6">
    <source>
        <dbReference type="Proteomes" id="UP000186230"/>
    </source>
</evidence>
<reference evidence="5 6" key="1">
    <citation type="submission" date="2016-07" db="EMBL/GenBank/DDBJ databases">
        <title>Multi-omics approach to identify versatile polysaccharide utilization systems of a marine flavobacterium Gramella flava.</title>
        <authorList>
            <person name="Tang K."/>
        </authorList>
    </citation>
    <scope>NUCLEOTIDE SEQUENCE [LARGE SCALE GENOMIC DNA]</scope>
    <source>
        <strain evidence="5 6">JLT2011</strain>
    </source>
</reference>
<comment type="similarity">
    <text evidence="1">Belongs to the membrane fusion protein (MFP) (TC 8.A.1) family.</text>
</comment>
<dbReference type="Gene3D" id="1.10.287.470">
    <property type="entry name" value="Helix hairpin bin"/>
    <property type="match status" value="1"/>
</dbReference>
<dbReference type="GO" id="GO:0015562">
    <property type="term" value="F:efflux transmembrane transporter activity"/>
    <property type="evidence" value="ECO:0007669"/>
    <property type="project" value="TreeGrafter"/>
</dbReference>
<dbReference type="Pfam" id="PF25990">
    <property type="entry name" value="Beta-barrel_YknX"/>
    <property type="match status" value="1"/>
</dbReference>
<feature type="domain" description="YknX-like beta-barrel" evidence="4">
    <location>
        <begin position="210"/>
        <end position="285"/>
    </location>
</feature>
<dbReference type="EMBL" id="CP016359">
    <property type="protein sequence ID" value="APU67806.1"/>
    <property type="molecule type" value="Genomic_DNA"/>
</dbReference>
<sequence length="407" mass="45103">MKAIQKKGLLITLVLLVVALTAWLVLRKNEEQSIAPETVTVKLADISKLVTATGTIEPVNEVAVGTQVSGEVEKIYVDYNTKVKKGDLIAELDKTNLKAALQQSQATYQNRQNEKNYYERIYNRQNSLFQEEVISKSDFEEAEFNYQNARLAVNQAASDLQQAKTNLGYADIYSPIDGVILSREVDEGQTVAANFEAPTLFTIAQDLEQMQVEANVDEADIGHVAEGQNVTFTVDAFPDMTFTGKVLQVRLDPTNEENVITYKVVIQAENKDLKLKPGMTATVSIKTLELHNVLSLEMKALNFQPSPEELKKLQSEYKPRVPAQKESSSETSTGKNMVWKYDQNTLVPTPIITGESDGINIQIIEGLAAGEKVVYRLNTSGESTPSAIQAEESPFMPKPPGRNNKKN</sequence>
<dbReference type="Gene3D" id="2.40.50.100">
    <property type="match status" value="1"/>
</dbReference>
<dbReference type="PANTHER" id="PTHR30469:SF33">
    <property type="entry name" value="SLR1207 PROTEIN"/>
    <property type="match status" value="1"/>
</dbReference>
<dbReference type="Pfam" id="PF25917">
    <property type="entry name" value="BSH_RND"/>
    <property type="match status" value="1"/>
</dbReference>
<protein>
    <submittedName>
        <fullName evidence="5">Macrolide-specific efflux protein MacA</fullName>
    </submittedName>
</protein>